<dbReference type="AlphaFoldDB" id="A0A132NP16"/>
<proteinExistence type="predicted"/>
<dbReference type="VEuPathDB" id="GiardiaDB:QR46_4262"/>
<reference evidence="1 2" key="1">
    <citation type="journal article" date="2015" name="Mol. Biochem. Parasitol.">
        <title>Identification of polymorphic genes for use in assemblage B genotyping assays through comparative genomics of multiple assemblage B Giardia duodenalis isolates.</title>
        <authorList>
            <person name="Wielinga C."/>
            <person name="Thompson R.C."/>
            <person name="Monis P."/>
            <person name="Ryan U."/>
        </authorList>
    </citation>
    <scope>NUCLEOTIDE SEQUENCE [LARGE SCALE GENOMIC DNA]</scope>
    <source>
        <strain evidence="1 2">BAH15c1</strain>
    </source>
</reference>
<comment type="caution">
    <text evidence="1">The sequence shown here is derived from an EMBL/GenBank/DDBJ whole genome shotgun (WGS) entry which is preliminary data.</text>
</comment>
<dbReference type="OrthoDB" id="10252355at2759"/>
<gene>
    <name evidence="1" type="ORF">QR46_4262</name>
</gene>
<evidence type="ECO:0000313" key="2">
    <source>
        <dbReference type="Proteomes" id="UP000070089"/>
    </source>
</evidence>
<dbReference type="EMBL" id="JXTI01000157">
    <property type="protein sequence ID" value="KWX11766.1"/>
    <property type="molecule type" value="Genomic_DNA"/>
</dbReference>
<name>A0A132NP16_GIAIN</name>
<organism evidence="1 2">
    <name type="scientific">Giardia duodenalis assemblage B</name>
    <dbReference type="NCBI Taxonomy" id="1394984"/>
    <lineage>
        <taxon>Eukaryota</taxon>
        <taxon>Metamonada</taxon>
        <taxon>Diplomonadida</taxon>
        <taxon>Hexamitidae</taxon>
        <taxon>Giardiinae</taxon>
        <taxon>Giardia</taxon>
    </lineage>
</organism>
<accession>A0A132NP16</accession>
<protein>
    <submittedName>
        <fullName evidence="1">Uncharacterized protein</fullName>
    </submittedName>
</protein>
<evidence type="ECO:0000313" key="1">
    <source>
        <dbReference type="EMBL" id="KWX11766.1"/>
    </source>
</evidence>
<sequence length="984" mass="110844">MDVPQHTMLTVDRFIVLAAAIKQKIVVLWATWDGGATRYQIIDLRSRVEGPLIIHGYSGYLCAFYTFKQKTVDIADDNLLSSRPQDSTLPQDKEGLDSSQAMEENIGTIVIDLALLICGNYWEDVCFESQLRCADELASIRALASCAEQLFLLTTQSIIQCSIVSIGSKRRLVVQSIHSHFLHSVLSTQRSELGISNNIRMAVHVEEIGDVLVAIYGPFLYIQRLSEGSITLYYDSAKDSNWQETVIKYKRLTILKVERFYNHRLKDQNSKGPTYYYLIVGSTGVLLYMTWSTMGTTLIPLLEVPLTTRSEYTGCVRCADNFLLLNHRQQKIFCAKRVKLESEALHNVPAFVDAPTALPGILNSKSIIFRLDSIDFDPCSFPLSILISYNGDGITCHCIDPASDAASQQLHSFLPMYKSFLLHSNKDCGPVYELEADPHPKQRLGQPIAISFSKYHLFRRLEFYWDTSLDGTLRSILPVVVNYHKEDTKLVEKRLHLPILPFNIIGNARKNHEASASLREKLATRLSASSCIYDDYLVTIHSSTEAHEFASPLLRRWLYSYPTSDLAPLFAAAYYLLATNLRTGKQHWLPLPFHLPHLRFEIASVHFAESDYMDKRVPELSIVLYSFAMHLESSLLCRCIFKEGRSSLLTDNLNSLLVLVTTLNDLLNKCRPGPLFQVIHAGSNSSYALAVSDCCIIELYHDLSDGGASYEEIRPLQYKLRGAVYKQLCTSLVCQLGGDYERTLTPAELGPSIEQDNSTSNRSTQAHVTLGENPNQRIPILNGMCGQRFYCIVFVGEKGMFGPSIPSLSVDRSLAMKHFPEEELKWYQFVSKLDDETPLALGLILLSHSSRKAVRIFEFPILAHLQKDVPSFDKEVSIYDYLDMITVPLARREAYVGLVNLSTTNTMSDWVLVCVLERHICVYSVPLGTILALEQASEHLGPLLGVQGFAWLKGAAIYIHGQNSSQLVTLMQTHRTINDCERRV</sequence>
<dbReference type="Proteomes" id="UP000070089">
    <property type="component" value="Unassembled WGS sequence"/>
</dbReference>